<dbReference type="InterPro" id="IPR052023">
    <property type="entry name" value="Histidine_kinase_KdpD"/>
</dbReference>
<evidence type="ECO:0000259" key="4">
    <source>
        <dbReference type="Pfam" id="PF00582"/>
    </source>
</evidence>
<dbReference type="InterPro" id="IPR006016">
    <property type="entry name" value="UspA"/>
</dbReference>
<dbReference type="GO" id="GO:0005737">
    <property type="term" value="C:cytoplasm"/>
    <property type="evidence" value="ECO:0007669"/>
    <property type="project" value="UniProtKB-ARBA"/>
</dbReference>
<dbReference type="GO" id="GO:0005886">
    <property type="term" value="C:plasma membrane"/>
    <property type="evidence" value="ECO:0007669"/>
    <property type="project" value="TreeGrafter"/>
</dbReference>
<organism evidence="6 7">
    <name type="scientific">Sulfobacillus acidophilus (strain ATCC 700253 / DSM 10332 / NAL)</name>
    <dbReference type="NCBI Taxonomy" id="679936"/>
    <lineage>
        <taxon>Bacteria</taxon>
        <taxon>Bacillati</taxon>
        <taxon>Bacillota</taxon>
        <taxon>Clostridia</taxon>
        <taxon>Eubacteriales</taxon>
        <taxon>Clostridiales Family XVII. Incertae Sedis</taxon>
        <taxon>Sulfobacillus</taxon>
    </lineage>
</organism>
<dbReference type="InterPro" id="IPR027417">
    <property type="entry name" value="P-loop_NTPase"/>
</dbReference>
<keyword evidence="3" id="KW-0902">Two-component regulatory system</keyword>
<dbReference type="Pfam" id="PF02702">
    <property type="entry name" value="KdpD"/>
    <property type="match status" value="1"/>
</dbReference>
<keyword evidence="1" id="KW-0808">Transferase</keyword>
<evidence type="ECO:0000313" key="7">
    <source>
        <dbReference type="Proteomes" id="UP000005439"/>
    </source>
</evidence>
<dbReference type="GO" id="GO:0000155">
    <property type="term" value="F:phosphorelay sensor kinase activity"/>
    <property type="evidence" value="ECO:0007669"/>
    <property type="project" value="InterPro"/>
</dbReference>
<evidence type="ECO:0000256" key="3">
    <source>
        <dbReference type="ARBA" id="ARBA00023012"/>
    </source>
</evidence>
<keyword evidence="2 6" id="KW-0418">Kinase</keyword>
<keyword evidence="6" id="KW-0407">Ion channel</keyword>
<name>G8TYY8_SULAD</name>
<feature type="domain" description="Signal transduction histidine kinase osmosensitive K+ channel sensor N-terminal" evidence="5">
    <location>
        <begin position="10"/>
        <end position="217"/>
    </location>
</feature>
<dbReference type="EMBL" id="CP003179">
    <property type="protein sequence ID" value="AEW05167.1"/>
    <property type="molecule type" value="Genomic_DNA"/>
</dbReference>
<dbReference type="FunFam" id="3.40.50.300:FF:000483">
    <property type="entry name" value="Sensor histidine kinase KdpD"/>
    <property type="match status" value="1"/>
</dbReference>
<evidence type="ECO:0000256" key="2">
    <source>
        <dbReference type="ARBA" id="ARBA00022777"/>
    </source>
</evidence>
<evidence type="ECO:0000256" key="1">
    <source>
        <dbReference type="ARBA" id="ARBA00022679"/>
    </source>
</evidence>
<dbReference type="SUPFAM" id="SSF52540">
    <property type="entry name" value="P-loop containing nucleoside triphosphate hydrolases"/>
    <property type="match status" value="1"/>
</dbReference>
<dbReference type="InterPro" id="IPR014729">
    <property type="entry name" value="Rossmann-like_a/b/a_fold"/>
</dbReference>
<evidence type="ECO:0000313" key="6">
    <source>
        <dbReference type="EMBL" id="AEW05167.1"/>
    </source>
</evidence>
<keyword evidence="6" id="KW-0813">Transport</keyword>
<dbReference type="HOGENOM" id="CLU_000445_113_4_9"/>
<dbReference type="PANTHER" id="PTHR45569">
    <property type="entry name" value="SENSOR PROTEIN KDPD"/>
    <property type="match status" value="1"/>
</dbReference>
<dbReference type="GO" id="GO:0034220">
    <property type="term" value="P:monoatomic ion transmembrane transport"/>
    <property type="evidence" value="ECO:0007669"/>
    <property type="project" value="UniProtKB-KW"/>
</dbReference>
<dbReference type="InterPro" id="IPR003852">
    <property type="entry name" value="Sig_transdc_His_kinase_KdpD_N"/>
</dbReference>
<keyword evidence="6" id="KW-0406">Ion transport</keyword>
<dbReference type="PANTHER" id="PTHR45569:SF1">
    <property type="entry name" value="SENSOR PROTEIN KDPD"/>
    <property type="match status" value="1"/>
</dbReference>
<dbReference type="AlphaFoldDB" id="G8TYY8"/>
<accession>G8TYY8</accession>
<dbReference type="STRING" id="679936.Sulac_1671"/>
<dbReference type="Proteomes" id="UP000005439">
    <property type="component" value="Chromosome"/>
</dbReference>
<proteinExistence type="predicted"/>
<reference evidence="6 7" key="2">
    <citation type="journal article" date="2012" name="Stand. Genomic Sci.">
        <title>Complete genome sequence of the moderately thermophilic mineral-sulfide-oxidizing firmicute Sulfobacillus acidophilus type strain (NAL(T)).</title>
        <authorList>
            <person name="Anderson I."/>
            <person name="Chertkov O."/>
            <person name="Chen A."/>
            <person name="Saunders E."/>
            <person name="Lapidus A."/>
            <person name="Nolan M."/>
            <person name="Lucas S."/>
            <person name="Hammon N."/>
            <person name="Deshpande S."/>
            <person name="Cheng J.F."/>
            <person name="Han C."/>
            <person name="Tapia R."/>
            <person name="Goodwin L.A."/>
            <person name="Pitluck S."/>
            <person name="Liolios K."/>
            <person name="Pagani I."/>
            <person name="Ivanova N."/>
            <person name="Mikhailova N."/>
            <person name="Pati A."/>
            <person name="Palaniappan K."/>
            <person name="Land M."/>
            <person name="Pan C."/>
            <person name="Rohde M."/>
            <person name="Pukall R."/>
            <person name="Goker M."/>
            <person name="Detter J.C."/>
            <person name="Woyke T."/>
            <person name="Bristow J."/>
            <person name="Eisen J.A."/>
            <person name="Markowitz V."/>
            <person name="Hugenholtz P."/>
            <person name="Kyrpides N.C."/>
            <person name="Klenk H.P."/>
            <person name="Mavromatis K."/>
        </authorList>
    </citation>
    <scope>NUCLEOTIDE SEQUENCE [LARGE SCALE GENOMIC DNA]</scope>
    <source>
        <strain evidence="7">ATCC 700253 / DSM 10332 / NAL</strain>
    </source>
</reference>
<protein>
    <submittedName>
        <fullName evidence="6">Osmosensitive K+ channel signal transduction histidine kinase, sensor subunit KdpD</fullName>
    </submittedName>
</protein>
<reference evidence="7" key="1">
    <citation type="submission" date="2011-12" db="EMBL/GenBank/DDBJ databases">
        <title>The complete genome of chromosome of Sulfobacillus acidophilus DSM 10332.</title>
        <authorList>
            <person name="Lucas S."/>
            <person name="Han J."/>
            <person name="Lapidus A."/>
            <person name="Bruce D."/>
            <person name="Goodwin L."/>
            <person name="Pitluck S."/>
            <person name="Peters L."/>
            <person name="Kyrpides N."/>
            <person name="Mavromatis K."/>
            <person name="Ivanova N."/>
            <person name="Mikhailova N."/>
            <person name="Chertkov O."/>
            <person name="Saunders E."/>
            <person name="Detter J.C."/>
            <person name="Tapia R."/>
            <person name="Han C."/>
            <person name="Land M."/>
            <person name="Hauser L."/>
            <person name="Markowitz V."/>
            <person name="Cheng J.-F."/>
            <person name="Hugenholtz P."/>
            <person name="Woyke T."/>
            <person name="Wu D."/>
            <person name="Pukall R."/>
            <person name="Gehrich-Schroeter G."/>
            <person name="Schneider S."/>
            <person name="Klenk H.-P."/>
            <person name="Eisen J.A."/>
        </authorList>
    </citation>
    <scope>NUCLEOTIDE SEQUENCE [LARGE SCALE GENOMIC DNA]</scope>
    <source>
        <strain evidence="7">ATCC 700253 / DSM 10332 / NAL</strain>
    </source>
</reference>
<feature type="domain" description="UspA" evidence="4">
    <location>
        <begin position="238"/>
        <end position="340"/>
    </location>
</feature>
<evidence type="ECO:0000259" key="5">
    <source>
        <dbReference type="Pfam" id="PF02702"/>
    </source>
</evidence>
<keyword evidence="7" id="KW-1185">Reference proteome</keyword>
<dbReference type="Pfam" id="PF00582">
    <property type="entry name" value="Usp"/>
    <property type="match status" value="1"/>
</dbReference>
<dbReference type="Gene3D" id="3.40.50.300">
    <property type="entry name" value="P-loop containing nucleotide triphosphate hydrolases"/>
    <property type="match status" value="1"/>
</dbReference>
<gene>
    <name evidence="6" type="ordered locus">Sulac_1671</name>
</gene>
<sequence>MGFHVSGELGQLKIFLGMAPGVGKTYTMLREARLLKARGVDVVVGYVDTHERPDTARQLDGLEVVERLAIEWQGRMFEEVNLEAILARRPEVVVIDELAHSNVPGSRFPKRYMDVEFLLDHGIDVLTAVNVQHLEPVQSEAEAITKVPVREIIPATFLARAQEIEVIDVTPETLRQRLLDGGIYPPEKVDQALKHFFRAENLAALRELMLRRVAEDVDERLQHSFERRLIPGPVGARETIMVCVSYLERSRPLLERAKRMADRMKADLIMLTVTDEEVELLDQRERRHVDQLEALAQQYRAKFIAEPRRDRRLGEVILQVAERENVTQIVIGQPHERGWRSWVKDSPVPFLLKNLRYVDLRIVGWRDQHAQ</sequence>
<dbReference type="SUPFAM" id="SSF52402">
    <property type="entry name" value="Adenine nucleotide alpha hydrolases-like"/>
    <property type="match status" value="1"/>
</dbReference>
<dbReference type="PATRIC" id="fig|679936.5.peg.1740"/>
<dbReference type="KEGG" id="sap:Sulac_1671"/>
<dbReference type="Gene3D" id="3.40.50.620">
    <property type="entry name" value="HUPs"/>
    <property type="match status" value="1"/>
</dbReference>